<name>A0A2Z7BQ49_9LAMI</name>
<proteinExistence type="predicted"/>
<dbReference type="AlphaFoldDB" id="A0A2Z7BQ49"/>
<evidence type="ECO:0000256" key="1">
    <source>
        <dbReference type="SAM" id="MobiDB-lite"/>
    </source>
</evidence>
<reference evidence="2 3" key="1">
    <citation type="journal article" date="2015" name="Proc. Natl. Acad. Sci. U.S.A.">
        <title>The resurrection genome of Boea hygrometrica: A blueprint for survival of dehydration.</title>
        <authorList>
            <person name="Xiao L."/>
            <person name="Yang G."/>
            <person name="Zhang L."/>
            <person name="Yang X."/>
            <person name="Zhao S."/>
            <person name="Ji Z."/>
            <person name="Zhou Q."/>
            <person name="Hu M."/>
            <person name="Wang Y."/>
            <person name="Chen M."/>
            <person name="Xu Y."/>
            <person name="Jin H."/>
            <person name="Xiao X."/>
            <person name="Hu G."/>
            <person name="Bao F."/>
            <person name="Hu Y."/>
            <person name="Wan P."/>
            <person name="Li L."/>
            <person name="Deng X."/>
            <person name="Kuang T."/>
            <person name="Xiang C."/>
            <person name="Zhu J.K."/>
            <person name="Oliver M.J."/>
            <person name="He Y."/>
        </authorList>
    </citation>
    <scope>NUCLEOTIDE SEQUENCE [LARGE SCALE GENOMIC DNA]</scope>
    <source>
        <strain evidence="3">cv. XS01</strain>
    </source>
</reference>
<accession>A0A2Z7BQ49</accession>
<gene>
    <name evidence="2" type="ORF">F511_26925</name>
</gene>
<evidence type="ECO:0000313" key="2">
    <source>
        <dbReference type="EMBL" id="KZV36752.1"/>
    </source>
</evidence>
<keyword evidence="3" id="KW-1185">Reference proteome</keyword>
<organism evidence="2 3">
    <name type="scientific">Dorcoceras hygrometricum</name>
    <dbReference type="NCBI Taxonomy" id="472368"/>
    <lineage>
        <taxon>Eukaryota</taxon>
        <taxon>Viridiplantae</taxon>
        <taxon>Streptophyta</taxon>
        <taxon>Embryophyta</taxon>
        <taxon>Tracheophyta</taxon>
        <taxon>Spermatophyta</taxon>
        <taxon>Magnoliopsida</taxon>
        <taxon>eudicotyledons</taxon>
        <taxon>Gunneridae</taxon>
        <taxon>Pentapetalae</taxon>
        <taxon>asterids</taxon>
        <taxon>lamiids</taxon>
        <taxon>Lamiales</taxon>
        <taxon>Gesneriaceae</taxon>
        <taxon>Didymocarpoideae</taxon>
        <taxon>Trichosporeae</taxon>
        <taxon>Loxocarpinae</taxon>
        <taxon>Dorcoceras</taxon>
    </lineage>
</organism>
<sequence length="538" mass="58583">MVTKSSKQAKGFAAQICVLLKGAPDLTLGESKTFPPLKILTVKTVGTYIAKNKSVSTSAEEVVDELAAEKVVKAAAKRKPASIAESASKKKRTTVGRAAPTEKTLVLVPVVTDSVILAESPTVQRRQASKRKLILQELDDEQDEMEMVAEVLSNEEGPLVETEKDEEIEKEATDKGKKVAEEKDSKDTEPLRKVLKLTETSVSDEESMSIDDLLHKIPEDMMLPSVTAEIREAVVEEISSLFYSFSVCSLYALTSISDLAEKEEQPVGTYNMCRDLVVVDIDLETEMIPAGIFDAFQHGLHADGFVDFFVQPEIQYISSSSSSESSVPIRPRSARVISSSSSSSASRMNFTDEIPQTSQIAIPTVVLPTDFTDSISQLRASIDQIRLEQLSTLDSIDELKAALSGKNFDAFQHGLHADDEIPQTSQIAIPTVVLPTDFTDSISQLRASIDQIRLEQLSTLDSIDELKAALSGKITGLEMGFAQASSHKEMGEESSRGPPPDDRSRPSGGGSSSEPSRKRGGSYKGRGNRSSGWNRWFS</sequence>
<dbReference type="Proteomes" id="UP000250235">
    <property type="component" value="Unassembled WGS sequence"/>
</dbReference>
<feature type="compositionally biased region" description="Basic and acidic residues" evidence="1">
    <location>
        <begin position="170"/>
        <end position="190"/>
    </location>
</feature>
<feature type="region of interest" description="Disordered" evidence="1">
    <location>
        <begin position="483"/>
        <end position="538"/>
    </location>
</feature>
<evidence type="ECO:0008006" key="4">
    <source>
        <dbReference type="Google" id="ProtNLM"/>
    </source>
</evidence>
<feature type="region of interest" description="Disordered" evidence="1">
    <location>
        <begin position="158"/>
        <end position="190"/>
    </location>
</feature>
<protein>
    <recommendedName>
        <fullName evidence="4">Splicing factor 3B subunit 1-like</fullName>
    </recommendedName>
</protein>
<evidence type="ECO:0000313" key="3">
    <source>
        <dbReference type="Proteomes" id="UP000250235"/>
    </source>
</evidence>
<feature type="compositionally biased region" description="Basic and acidic residues" evidence="1">
    <location>
        <begin position="486"/>
        <end position="505"/>
    </location>
</feature>
<dbReference type="EMBL" id="KV003228">
    <property type="protein sequence ID" value="KZV36752.1"/>
    <property type="molecule type" value="Genomic_DNA"/>
</dbReference>